<dbReference type="Pfam" id="PF01850">
    <property type="entry name" value="PIN"/>
    <property type="match status" value="1"/>
</dbReference>
<protein>
    <submittedName>
        <fullName evidence="2">PIN domain nuclease, a component of toxin-antitoxin system (PIN domain)</fullName>
    </submittedName>
</protein>
<dbReference type="CDD" id="cd09872">
    <property type="entry name" value="PIN_Sll0205-like"/>
    <property type="match status" value="1"/>
</dbReference>
<accession>A0A450SGW8</accession>
<dbReference type="InterPro" id="IPR041705">
    <property type="entry name" value="PIN_Sll0205"/>
</dbReference>
<reference evidence="2" key="1">
    <citation type="submission" date="2019-02" db="EMBL/GenBank/DDBJ databases">
        <authorList>
            <person name="Gruber-Vodicka R. H."/>
            <person name="Seah K. B. B."/>
        </authorList>
    </citation>
    <scope>NUCLEOTIDE SEQUENCE</scope>
    <source>
        <strain evidence="2">BECK_BZ106</strain>
    </source>
</reference>
<dbReference type="AlphaFoldDB" id="A0A450SGW8"/>
<dbReference type="EMBL" id="CAADFD010000012">
    <property type="protein sequence ID" value="VFJ52320.1"/>
    <property type="molecule type" value="Genomic_DNA"/>
</dbReference>
<sequence>MLVRKWLLDTNVLLAALINPGILPEDAKALLQDRRNTIYFSAASIWEIAIKHSLVREDFDFEPQDIHQLAIETGFTELPVESMHCYPLGQMVWHHRDPFDRLLVAQARSIPAFILTTDSVLRHYSSELIKVVHFKARS</sequence>
<dbReference type="InterPro" id="IPR052919">
    <property type="entry name" value="TA_system_RNase"/>
</dbReference>
<dbReference type="InterPro" id="IPR029060">
    <property type="entry name" value="PIN-like_dom_sf"/>
</dbReference>
<name>A0A450SGW8_9GAMM</name>
<feature type="domain" description="PIN" evidence="1">
    <location>
        <begin position="7"/>
        <end position="124"/>
    </location>
</feature>
<evidence type="ECO:0000313" key="2">
    <source>
        <dbReference type="EMBL" id="VFJ52320.1"/>
    </source>
</evidence>
<evidence type="ECO:0000259" key="1">
    <source>
        <dbReference type="Pfam" id="PF01850"/>
    </source>
</evidence>
<organism evidence="2">
    <name type="scientific">Candidatus Kentrum sp. FW</name>
    <dbReference type="NCBI Taxonomy" id="2126338"/>
    <lineage>
        <taxon>Bacteria</taxon>
        <taxon>Pseudomonadati</taxon>
        <taxon>Pseudomonadota</taxon>
        <taxon>Gammaproteobacteria</taxon>
        <taxon>Candidatus Kentrum</taxon>
    </lineage>
</organism>
<dbReference type="PANTHER" id="PTHR36173">
    <property type="entry name" value="RIBONUCLEASE VAPC16-RELATED"/>
    <property type="match status" value="1"/>
</dbReference>
<dbReference type="SUPFAM" id="SSF88723">
    <property type="entry name" value="PIN domain-like"/>
    <property type="match status" value="1"/>
</dbReference>
<dbReference type="PANTHER" id="PTHR36173:SF2">
    <property type="entry name" value="RIBONUCLEASE VAPC16"/>
    <property type="match status" value="1"/>
</dbReference>
<proteinExistence type="predicted"/>
<gene>
    <name evidence="2" type="ORF">BECKFW1821B_GA0114236_10124</name>
</gene>
<dbReference type="InterPro" id="IPR002716">
    <property type="entry name" value="PIN_dom"/>
</dbReference>
<dbReference type="Gene3D" id="3.40.50.1010">
    <property type="entry name" value="5'-nuclease"/>
    <property type="match status" value="1"/>
</dbReference>